<dbReference type="EMBL" id="CANTFK010000784">
    <property type="protein sequence ID" value="CAI5726902.1"/>
    <property type="molecule type" value="Genomic_DNA"/>
</dbReference>
<organism evidence="2 3">
    <name type="scientific">Peronospora farinosa</name>
    <dbReference type="NCBI Taxonomy" id="134698"/>
    <lineage>
        <taxon>Eukaryota</taxon>
        <taxon>Sar</taxon>
        <taxon>Stramenopiles</taxon>
        <taxon>Oomycota</taxon>
        <taxon>Peronosporomycetes</taxon>
        <taxon>Peronosporales</taxon>
        <taxon>Peronosporaceae</taxon>
        <taxon>Peronospora</taxon>
    </lineage>
</organism>
<name>A0AAV0TXR5_9STRA</name>
<evidence type="ECO:0000313" key="2">
    <source>
        <dbReference type="EMBL" id="CAI5726902.1"/>
    </source>
</evidence>
<evidence type="ECO:0000256" key="1">
    <source>
        <dbReference type="SAM" id="Phobius"/>
    </source>
</evidence>
<gene>
    <name evidence="2" type="ORF">PFR002_LOCUS5454</name>
</gene>
<protein>
    <submittedName>
        <fullName evidence="2">Uncharacterized protein</fullName>
    </submittedName>
</protein>
<dbReference type="Proteomes" id="UP001159659">
    <property type="component" value="Unassembled WGS sequence"/>
</dbReference>
<evidence type="ECO:0000313" key="3">
    <source>
        <dbReference type="Proteomes" id="UP001159659"/>
    </source>
</evidence>
<sequence length="99" mass="11319">MSKVSWALTCSMVSLCGFLFLFLVGILVQVQPKYMKIHKSVKSPTPIFESACLYGTLFLVSSMVYYKETKKDTRTNYDLRSSTLDERQCLLDKPIVSYS</sequence>
<comment type="caution">
    <text evidence="2">The sequence shown here is derived from an EMBL/GenBank/DDBJ whole genome shotgun (WGS) entry which is preliminary data.</text>
</comment>
<reference evidence="2" key="1">
    <citation type="submission" date="2022-12" db="EMBL/GenBank/DDBJ databases">
        <authorList>
            <person name="Webb A."/>
        </authorList>
    </citation>
    <scope>NUCLEOTIDE SEQUENCE</scope>
    <source>
        <strain evidence="2">Pf2</strain>
    </source>
</reference>
<keyword evidence="1" id="KW-1133">Transmembrane helix</keyword>
<dbReference type="AlphaFoldDB" id="A0AAV0TXR5"/>
<accession>A0AAV0TXR5</accession>
<keyword evidence="1" id="KW-0472">Membrane</keyword>
<feature type="transmembrane region" description="Helical" evidence="1">
    <location>
        <begin position="47"/>
        <end position="66"/>
    </location>
</feature>
<keyword evidence="1" id="KW-0812">Transmembrane</keyword>
<feature type="transmembrane region" description="Helical" evidence="1">
    <location>
        <begin position="6"/>
        <end position="27"/>
    </location>
</feature>
<proteinExistence type="predicted"/>